<sequence>MTRDDPMIGRPEGRRDPDRGGASIFLLAVGLALVLAGLGGTAIGSARVARHRAHTAADLAALAAAMRAIEGEDAACARAADFAAANGGRLTFCTVDGLEVVVWAEVEVEPMPGMVRHAKEGARAGPLFGPAG</sequence>
<reference evidence="4" key="1">
    <citation type="journal article" date="2019" name="Int. J. Syst. Evol. Microbiol.">
        <title>The Global Catalogue of Microorganisms (GCM) 10K type strain sequencing project: providing services to taxonomists for standard genome sequencing and annotation.</title>
        <authorList>
            <consortium name="The Broad Institute Genomics Platform"/>
            <consortium name="The Broad Institute Genome Sequencing Center for Infectious Disease"/>
            <person name="Wu L."/>
            <person name="Ma J."/>
        </authorList>
    </citation>
    <scope>NUCLEOTIDE SEQUENCE [LARGE SCALE GENOMIC DNA]</scope>
    <source>
        <strain evidence="4">XZYJT-10</strain>
    </source>
</reference>
<dbReference type="EMBL" id="JBHTBJ010000005">
    <property type="protein sequence ID" value="MFC7274342.1"/>
    <property type="molecule type" value="Genomic_DNA"/>
</dbReference>
<gene>
    <name evidence="3" type="ORF">ACFQS1_10160</name>
</gene>
<dbReference type="Proteomes" id="UP001596548">
    <property type="component" value="Unassembled WGS sequence"/>
</dbReference>
<keyword evidence="1" id="KW-0472">Membrane</keyword>
<dbReference type="InterPro" id="IPR028087">
    <property type="entry name" value="Tad_N"/>
</dbReference>
<proteinExistence type="predicted"/>
<feature type="domain" description="Putative Flp pilus-assembly TadG-like N-terminal" evidence="2">
    <location>
        <begin position="20"/>
        <end position="66"/>
    </location>
</feature>
<dbReference type="InterPro" id="IPR021202">
    <property type="entry name" value="Rv3654c-like"/>
</dbReference>
<dbReference type="Pfam" id="PF13400">
    <property type="entry name" value="Tad"/>
    <property type="match status" value="1"/>
</dbReference>
<keyword evidence="1" id="KW-0812">Transmembrane</keyword>
<evidence type="ECO:0000259" key="2">
    <source>
        <dbReference type="Pfam" id="PF13400"/>
    </source>
</evidence>
<evidence type="ECO:0000313" key="4">
    <source>
        <dbReference type="Proteomes" id="UP001596548"/>
    </source>
</evidence>
<keyword evidence="1" id="KW-1133">Transmembrane helix</keyword>
<organism evidence="3 4">
    <name type="scientific">Paractinoplanes rhizophilus</name>
    <dbReference type="NCBI Taxonomy" id="1416877"/>
    <lineage>
        <taxon>Bacteria</taxon>
        <taxon>Bacillati</taxon>
        <taxon>Actinomycetota</taxon>
        <taxon>Actinomycetes</taxon>
        <taxon>Micromonosporales</taxon>
        <taxon>Micromonosporaceae</taxon>
        <taxon>Paractinoplanes</taxon>
    </lineage>
</organism>
<accession>A0ABW2HMM1</accession>
<name>A0ABW2HMM1_9ACTN</name>
<dbReference type="RefSeq" id="WP_378966140.1">
    <property type="nucleotide sequence ID" value="NZ_JBHTBJ010000005.1"/>
</dbReference>
<protein>
    <submittedName>
        <fullName evidence="3">Rv3654c family TadE-like protein</fullName>
    </submittedName>
</protein>
<dbReference type="NCBIfam" id="TIGR03816">
    <property type="entry name" value="tadE_like_DECH"/>
    <property type="match status" value="1"/>
</dbReference>
<evidence type="ECO:0000313" key="3">
    <source>
        <dbReference type="EMBL" id="MFC7274342.1"/>
    </source>
</evidence>
<comment type="caution">
    <text evidence="3">The sequence shown here is derived from an EMBL/GenBank/DDBJ whole genome shotgun (WGS) entry which is preliminary data.</text>
</comment>
<feature type="transmembrane region" description="Helical" evidence="1">
    <location>
        <begin position="20"/>
        <end position="43"/>
    </location>
</feature>
<evidence type="ECO:0000256" key="1">
    <source>
        <dbReference type="SAM" id="Phobius"/>
    </source>
</evidence>
<keyword evidence="4" id="KW-1185">Reference proteome</keyword>